<protein>
    <submittedName>
        <fullName evidence="1">Uncharacterized protein</fullName>
    </submittedName>
</protein>
<name>A0A2T3LD45_9GAMM</name>
<dbReference type="Proteomes" id="UP000241803">
    <property type="component" value="Unassembled WGS sequence"/>
</dbReference>
<evidence type="ECO:0000313" key="2">
    <source>
        <dbReference type="Proteomes" id="UP000241803"/>
    </source>
</evidence>
<gene>
    <name evidence="1" type="ORF">C9J47_01555</name>
</gene>
<dbReference type="EMBL" id="PYOC01000001">
    <property type="protein sequence ID" value="PSV49278.1"/>
    <property type="molecule type" value="Genomic_DNA"/>
</dbReference>
<accession>A0A2T3LD45</accession>
<reference evidence="1 2" key="1">
    <citation type="submission" date="2018-03" db="EMBL/GenBank/DDBJ databases">
        <title>Whole genome sequencing of Histamine producing bacteria.</title>
        <authorList>
            <person name="Butler K."/>
        </authorList>
    </citation>
    <scope>NUCLEOTIDE SEQUENCE [LARGE SCALE GENOMIC DNA]</scope>
    <source>
        <strain evidence="1 2">ATCC 19614</strain>
    </source>
</reference>
<organism evidence="1 2">
    <name type="scientific">Photobacterium indicum</name>
    <dbReference type="NCBI Taxonomy" id="81447"/>
    <lineage>
        <taxon>Bacteria</taxon>
        <taxon>Pseudomonadati</taxon>
        <taxon>Pseudomonadota</taxon>
        <taxon>Gammaproteobacteria</taxon>
        <taxon>Vibrionales</taxon>
        <taxon>Vibrionaceae</taxon>
        <taxon>Photobacterium</taxon>
    </lineage>
</organism>
<dbReference type="AlphaFoldDB" id="A0A2T3LD45"/>
<keyword evidence="2" id="KW-1185">Reference proteome</keyword>
<proteinExistence type="predicted"/>
<dbReference type="RefSeq" id="WP_107251930.1">
    <property type="nucleotide sequence ID" value="NZ_PYOC01000001.1"/>
</dbReference>
<evidence type="ECO:0000313" key="1">
    <source>
        <dbReference type="EMBL" id="PSV49278.1"/>
    </source>
</evidence>
<sequence length="88" mass="10336">MKVVFDKIEEYQEITGQEGDHIDELKLYVKCYFIKGKFFNDQDKAMLSQGILKMLQCEFKFCELTFNYDGLDIITDINNIIVRNVLVA</sequence>
<comment type="caution">
    <text evidence="1">The sequence shown here is derived from an EMBL/GenBank/DDBJ whole genome shotgun (WGS) entry which is preliminary data.</text>
</comment>